<comment type="caution">
    <text evidence="1">The sequence shown here is derived from an EMBL/GenBank/DDBJ whole genome shotgun (WGS) entry which is preliminary data.</text>
</comment>
<name>A0ABV7VXI7_9GAMM</name>
<reference evidence="2" key="1">
    <citation type="journal article" date="2019" name="Int. J. Syst. Evol. Microbiol.">
        <title>The Global Catalogue of Microorganisms (GCM) 10K type strain sequencing project: providing services to taxonomists for standard genome sequencing and annotation.</title>
        <authorList>
            <consortium name="The Broad Institute Genomics Platform"/>
            <consortium name="The Broad Institute Genome Sequencing Center for Infectious Disease"/>
            <person name="Wu L."/>
            <person name="Ma J."/>
        </authorList>
    </citation>
    <scope>NUCLEOTIDE SEQUENCE [LARGE SCALE GENOMIC DNA]</scope>
    <source>
        <strain evidence="2">KCTC 42424</strain>
    </source>
</reference>
<dbReference type="EMBL" id="JBHRYB010000015">
    <property type="protein sequence ID" value="MFC3681562.1"/>
    <property type="molecule type" value="Genomic_DNA"/>
</dbReference>
<sequence length="109" mass="12119">MSMSRQVADQNLYEFDQGYRVTYVNFTRANELTDAQLVLTLERGCERKTFAFSQPQFNDVDKNLVTSHGIYIAAIKGSPLSASRIEVGDSDGGFPYFTAKNVKNITPAA</sequence>
<keyword evidence="2" id="KW-1185">Reference proteome</keyword>
<accession>A0ABV7VXI7</accession>
<proteinExistence type="predicted"/>
<dbReference type="Proteomes" id="UP001595722">
    <property type="component" value="Unassembled WGS sequence"/>
</dbReference>
<protein>
    <submittedName>
        <fullName evidence="1">Uncharacterized protein</fullName>
    </submittedName>
</protein>
<evidence type="ECO:0000313" key="2">
    <source>
        <dbReference type="Proteomes" id="UP001595722"/>
    </source>
</evidence>
<evidence type="ECO:0000313" key="1">
    <source>
        <dbReference type="EMBL" id="MFC3681562.1"/>
    </source>
</evidence>
<organism evidence="1 2">
    <name type="scientific">Bacterioplanoides pacificum</name>
    <dbReference type="NCBI Taxonomy" id="1171596"/>
    <lineage>
        <taxon>Bacteria</taxon>
        <taxon>Pseudomonadati</taxon>
        <taxon>Pseudomonadota</taxon>
        <taxon>Gammaproteobacteria</taxon>
        <taxon>Oceanospirillales</taxon>
        <taxon>Oceanospirillaceae</taxon>
        <taxon>Bacterioplanoides</taxon>
    </lineage>
</organism>
<gene>
    <name evidence="1" type="ORF">ACFOMG_15765</name>
</gene>
<dbReference type="RefSeq" id="WP_376868038.1">
    <property type="nucleotide sequence ID" value="NZ_JBHRYB010000015.1"/>
</dbReference>